<keyword evidence="1" id="KW-0805">Transcription regulation</keyword>
<evidence type="ECO:0000313" key="6">
    <source>
        <dbReference type="EMBL" id="CTQ46983.1"/>
    </source>
</evidence>
<dbReference type="GO" id="GO:0003677">
    <property type="term" value="F:DNA binding"/>
    <property type="evidence" value="ECO:0007669"/>
    <property type="project" value="UniProtKB-KW"/>
</dbReference>
<proteinExistence type="predicted"/>
<evidence type="ECO:0000259" key="4">
    <source>
        <dbReference type="PROSITE" id="PS51077"/>
    </source>
</evidence>
<organism evidence="6 7">
    <name type="scientific">Roseibium aggregatum</name>
    <dbReference type="NCBI Taxonomy" id="187304"/>
    <lineage>
        <taxon>Bacteria</taxon>
        <taxon>Pseudomonadati</taxon>
        <taxon>Pseudomonadota</taxon>
        <taxon>Alphaproteobacteria</taxon>
        <taxon>Hyphomicrobiales</taxon>
        <taxon>Stappiaceae</taxon>
        <taxon>Roseibium</taxon>
    </lineage>
</organism>
<dbReference type="PANTHER" id="PTHR30136:SF39">
    <property type="entry name" value="TRANSCRIPTIONAL REGULATORY PROTEIN"/>
    <property type="match status" value="1"/>
</dbReference>
<dbReference type="SMART" id="SM00346">
    <property type="entry name" value="HTH_ICLR"/>
    <property type="match status" value="1"/>
</dbReference>
<evidence type="ECO:0000256" key="3">
    <source>
        <dbReference type="ARBA" id="ARBA00023163"/>
    </source>
</evidence>
<protein>
    <submittedName>
        <fullName evidence="6">YiaKLMNOPQRS operon repressor</fullName>
    </submittedName>
</protein>
<reference evidence="7" key="1">
    <citation type="submission" date="2015-07" db="EMBL/GenBank/DDBJ databases">
        <authorList>
            <person name="Rodrigo-Torres Lidia"/>
            <person name="Arahal R.David."/>
        </authorList>
    </citation>
    <scope>NUCLEOTIDE SEQUENCE [LARGE SCALE GENOMIC DNA]</scope>
    <source>
        <strain evidence="7">CECT 4801</strain>
    </source>
</reference>
<dbReference type="AlphaFoldDB" id="A0A0M6YBU1"/>
<dbReference type="Pfam" id="PF01614">
    <property type="entry name" value="IclR_C"/>
    <property type="match status" value="1"/>
</dbReference>
<evidence type="ECO:0000256" key="2">
    <source>
        <dbReference type="ARBA" id="ARBA00023125"/>
    </source>
</evidence>
<keyword evidence="3" id="KW-0804">Transcription</keyword>
<dbReference type="Gene3D" id="1.10.10.10">
    <property type="entry name" value="Winged helix-like DNA-binding domain superfamily/Winged helix DNA-binding domain"/>
    <property type="match status" value="1"/>
</dbReference>
<dbReference type="PROSITE" id="PS51078">
    <property type="entry name" value="ICLR_ED"/>
    <property type="match status" value="1"/>
</dbReference>
<dbReference type="Gene3D" id="3.30.450.40">
    <property type="match status" value="1"/>
</dbReference>
<dbReference type="OrthoDB" id="9807558at2"/>
<dbReference type="RefSeq" id="WP_055661129.1">
    <property type="nucleotide sequence ID" value="NZ_CXST01000005.1"/>
</dbReference>
<name>A0A0M6YBU1_9HYPH</name>
<feature type="domain" description="HTH iclR-type" evidence="4">
    <location>
        <begin position="5"/>
        <end position="68"/>
    </location>
</feature>
<keyword evidence="7" id="KW-1185">Reference proteome</keyword>
<keyword evidence="2" id="KW-0238">DNA-binding</keyword>
<gene>
    <name evidence="6" type="primary">yiaJ</name>
    <name evidence="6" type="ORF">LAL4801_05443</name>
</gene>
<dbReference type="InterPro" id="IPR029016">
    <property type="entry name" value="GAF-like_dom_sf"/>
</dbReference>
<evidence type="ECO:0000256" key="1">
    <source>
        <dbReference type="ARBA" id="ARBA00023015"/>
    </source>
</evidence>
<evidence type="ECO:0000313" key="7">
    <source>
        <dbReference type="Proteomes" id="UP000048926"/>
    </source>
</evidence>
<accession>A0A0M6YBU1</accession>
<dbReference type="InterPro" id="IPR014757">
    <property type="entry name" value="Tscrpt_reg_IclR_C"/>
</dbReference>
<evidence type="ECO:0000259" key="5">
    <source>
        <dbReference type="PROSITE" id="PS51078"/>
    </source>
</evidence>
<dbReference type="PROSITE" id="PS51077">
    <property type="entry name" value="HTH_ICLR"/>
    <property type="match status" value="1"/>
</dbReference>
<dbReference type="STRING" id="187304.B0E33_15610"/>
<feature type="domain" description="IclR-ED" evidence="5">
    <location>
        <begin position="69"/>
        <end position="249"/>
    </location>
</feature>
<dbReference type="InterPro" id="IPR005471">
    <property type="entry name" value="Tscrpt_reg_IclR_N"/>
</dbReference>
<dbReference type="SUPFAM" id="SSF46785">
    <property type="entry name" value="Winged helix' DNA-binding domain"/>
    <property type="match status" value="1"/>
</dbReference>
<sequence>MTAGTQSIDRAAMLLDLVAGGHPDGVPFADILAKSGLTRPTARRVLQALIEHGFVDQDAENRRFFLGSRIYELGLLVFPAYDLQDVCKPELERLVEVTGDTVFLNRVVGDKMTCIARESGAFPVKAFVLDVGVHRPIGLGAGGMAVLAALPPAKAEAILHRNTGDLKEFSGGVTKIREMVELARETGYIDRVSDVGVRTVAMAIRDSAGTPFASISVSSIMARMTGEHLQSVLAIMGEEVAKISAKLSKMRPIGRA</sequence>
<dbReference type="Proteomes" id="UP000048926">
    <property type="component" value="Unassembled WGS sequence"/>
</dbReference>
<dbReference type="InterPro" id="IPR050707">
    <property type="entry name" value="HTH_MetabolicPath_Reg"/>
</dbReference>
<dbReference type="InterPro" id="IPR036388">
    <property type="entry name" value="WH-like_DNA-bd_sf"/>
</dbReference>
<dbReference type="EMBL" id="CXST01000005">
    <property type="protein sequence ID" value="CTQ46983.1"/>
    <property type="molecule type" value="Genomic_DNA"/>
</dbReference>
<dbReference type="SUPFAM" id="SSF55781">
    <property type="entry name" value="GAF domain-like"/>
    <property type="match status" value="1"/>
</dbReference>
<dbReference type="GO" id="GO:0045892">
    <property type="term" value="P:negative regulation of DNA-templated transcription"/>
    <property type="evidence" value="ECO:0007669"/>
    <property type="project" value="TreeGrafter"/>
</dbReference>
<dbReference type="GO" id="GO:0003700">
    <property type="term" value="F:DNA-binding transcription factor activity"/>
    <property type="evidence" value="ECO:0007669"/>
    <property type="project" value="TreeGrafter"/>
</dbReference>
<dbReference type="Pfam" id="PF09339">
    <property type="entry name" value="HTH_IclR"/>
    <property type="match status" value="1"/>
</dbReference>
<dbReference type="PANTHER" id="PTHR30136">
    <property type="entry name" value="HELIX-TURN-HELIX TRANSCRIPTIONAL REGULATOR, ICLR FAMILY"/>
    <property type="match status" value="1"/>
</dbReference>
<dbReference type="InterPro" id="IPR036390">
    <property type="entry name" value="WH_DNA-bd_sf"/>
</dbReference>